<feature type="transmembrane region" description="Helical" evidence="1">
    <location>
        <begin position="92"/>
        <end position="114"/>
    </location>
</feature>
<proteinExistence type="predicted"/>
<evidence type="ECO:0000313" key="2">
    <source>
        <dbReference type="EMBL" id="MDX5979575.1"/>
    </source>
</evidence>
<evidence type="ECO:0000313" key="3">
    <source>
        <dbReference type="Proteomes" id="UP001276761"/>
    </source>
</evidence>
<protein>
    <submittedName>
        <fullName evidence="2">Uncharacterized protein</fullName>
    </submittedName>
</protein>
<dbReference type="GeneID" id="303167563"/>
<comment type="caution">
    <text evidence="2">The sequence shown here is derived from an EMBL/GenBank/DDBJ whole genome shotgun (WGS) entry which is preliminary data.</text>
</comment>
<dbReference type="EMBL" id="JAWXXT010000002">
    <property type="protein sequence ID" value="MDX5979575.1"/>
    <property type="molecule type" value="Genomic_DNA"/>
</dbReference>
<accession>A0AAJ2VSM7</accession>
<dbReference type="RefSeq" id="WP_198349977.1">
    <property type="nucleotide sequence ID" value="NZ_JABASV010000012.1"/>
</dbReference>
<name>A0AAJ2VSM7_9GAMM</name>
<evidence type="ECO:0000256" key="1">
    <source>
        <dbReference type="SAM" id="Phobius"/>
    </source>
</evidence>
<dbReference type="Proteomes" id="UP001276761">
    <property type="component" value="Unassembled WGS sequence"/>
</dbReference>
<organism evidence="2 3">
    <name type="scientific">Vreelandella alkaliphila</name>
    <dbReference type="NCBI Taxonomy" id="272774"/>
    <lineage>
        <taxon>Bacteria</taxon>
        <taxon>Pseudomonadati</taxon>
        <taxon>Pseudomonadota</taxon>
        <taxon>Gammaproteobacteria</taxon>
        <taxon>Oceanospirillales</taxon>
        <taxon>Halomonadaceae</taxon>
        <taxon>Vreelandella</taxon>
    </lineage>
</organism>
<keyword evidence="1" id="KW-0812">Transmembrane</keyword>
<keyword evidence="1" id="KW-1133">Transmembrane helix</keyword>
<keyword evidence="1" id="KW-0472">Membrane</keyword>
<gene>
    <name evidence="2" type="ORF">SIL78_18670</name>
</gene>
<dbReference type="AlphaFoldDB" id="A0AAJ2VSM7"/>
<sequence>MAFIVHSFSIALAHDSICEHKLSRKKYAPPLRHHRSNDTRRTRVSAQWVFDGPIPLAKLFRTAQRLSRLRQPYSFVSQFHNGYSRFWLPPYFAARLMAANYVVFTVAVQVVVWWHFKRVPLTAQPDGVGTALIPAP</sequence>
<reference evidence="2" key="1">
    <citation type="submission" date="2023-11" db="EMBL/GenBank/DDBJ databases">
        <title>MicrobeMod: A computational toolkit for identifying prokaryotic methylation and restriction-modification with nanopore sequencing.</title>
        <authorList>
            <person name="Crits-Christoph A."/>
            <person name="Kang S.C."/>
            <person name="Lee H."/>
            <person name="Ostrov N."/>
        </authorList>
    </citation>
    <scope>NUCLEOTIDE SEQUENCE</scope>
    <source>
        <strain evidence="2">ATCC BAA-953</strain>
    </source>
</reference>